<keyword evidence="1" id="KW-0863">Zinc-finger</keyword>
<evidence type="ECO:0000256" key="1">
    <source>
        <dbReference type="PROSITE-ProRule" id="PRU00047"/>
    </source>
</evidence>
<gene>
    <name evidence="3" type="ORF">Tci_486934</name>
</gene>
<accession>A0A699IAT3</accession>
<protein>
    <submittedName>
        <fullName evidence="3">Putative reverse transcriptase domain-containing protein</fullName>
    </submittedName>
</protein>
<dbReference type="GO" id="GO:0003964">
    <property type="term" value="F:RNA-directed DNA polymerase activity"/>
    <property type="evidence" value="ECO:0007669"/>
    <property type="project" value="UniProtKB-KW"/>
</dbReference>
<dbReference type="PANTHER" id="PTHR24559:SF427">
    <property type="entry name" value="RNA-DIRECTED DNA POLYMERASE"/>
    <property type="match status" value="1"/>
</dbReference>
<dbReference type="GO" id="GO:0003676">
    <property type="term" value="F:nucleic acid binding"/>
    <property type="evidence" value="ECO:0007669"/>
    <property type="project" value="InterPro"/>
</dbReference>
<evidence type="ECO:0000313" key="3">
    <source>
        <dbReference type="EMBL" id="GEZ14961.1"/>
    </source>
</evidence>
<dbReference type="EMBL" id="BKCJ010246060">
    <property type="protein sequence ID" value="GEZ14961.1"/>
    <property type="molecule type" value="Genomic_DNA"/>
</dbReference>
<dbReference type="Gene3D" id="3.30.70.270">
    <property type="match status" value="1"/>
</dbReference>
<feature type="domain" description="CCHC-type" evidence="2">
    <location>
        <begin position="4"/>
        <end position="19"/>
    </location>
</feature>
<keyword evidence="3" id="KW-0695">RNA-directed DNA polymerase</keyword>
<dbReference type="Gene3D" id="4.10.60.10">
    <property type="entry name" value="Zinc finger, CCHC-type"/>
    <property type="match status" value="1"/>
</dbReference>
<dbReference type="FunFam" id="3.10.10.10:FF:000002">
    <property type="entry name" value="Retrovirus-related Pol polyprotein from transposon 17.6-like protein"/>
    <property type="match status" value="1"/>
</dbReference>
<proteinExistence type="predicted"/>
<dbReference type="InterPro" id="IPR000477">
    <property type="entry name" value="RT_dom"/>
</dbReference>
<comment type="caution">
    <text evidence="3">The sequence shown here is derived from an EMBL/GenBank/DDBJ whole genome shotgun (WGS) entry which is preliminary data.</text>
</comment>
<dbReference type="InterPro" id="IPR043502">
    <property type="entry name" value="DNA/RNA_pol_sf"/>
</dbReference>
<reference evidence="3" key="1">
    <citation type="journal article" date="2019" name="Sci. Rep.">
        <title>Draft genome of Tanacetum cinerariifolium, the natural source of mosquito coil.</title>
        <authorList>
            <person name="Yamashiro T."/>
            <person name="Shiraishi A."/>
            <person name="Satake H."/>
            <person name="Nakayama K."/>
        </authorList>
    </citation>
    <scope>NUCLEOTIDE SEQUENCE</scope>
</reference>
<dbReference type="Pfam" id="PF08284">
    <property type="entry name" value="RVP_2"/>
    <property type="match status" value="1"/>
</dbReference>
<keyword evidence="3" id="KW-0548">Nucleotidyltransferase</keyword>
<keyword evidence="1" id="KW-0862">Zinc</keyword>
<dbReference type="InterPro" id="IPR001878">
    <property type="entry name" value="Znf_CCHC"/>
</dbReference>
<keyword evidence="1" id="KW-0479">Metal-binding</keyword>
<dbReference type="Pfam" id="PF00078">
    <property type="entry name" value="RVT_1"/>
    <property type="match status" value="1"/>
</dbReference>
<dbReference type="SMART" id="SM00343">
    <property type="entry name" value="ZnF_C2HC"/>
    <property type="match status" value="1"/>
</dbReference>
<dbReference type="PROSITE" id="PS50158">
    <property type="entry name" value="ZF_CCHC"/>
    <property type="match status" value="1"/>
</dbReference>
<sequence length="333" mass="38255">MGTCFECGEPGHFKKNCQKLKNTGNANGNWGARGKAYVLGGGDSNPESNTVTGTFLLNNRYALILFDTGADRSFFDVIIGMDWLREYHVVIVCDEKIVRVPFENETLIFQGKRNDQEAHNNSEGKRLKDVPIVRLLEVFPEDLPGIPPARQVEFQIDLVPGAAPVARAPYRLAPSKMKELVEQLQELSDKGFIRPSSSPWGDPILFVKRKDGSFRMCIDYCELKKLTVKNRYHQLRVREEDIPKTAFRTRYGHYQFQVMPFGLTNAPAVFMDLMNRVCKPYTDKFVIVFIDDILIYSKNKEEHEEHLKLILELLKKDELYVLDFKSTVPQTRD</sequence>
<dbReference type="SUPFAM" id="SSF56672">
    <property type="entry name" value="DNA/RNA polymerases"/>
    <property type="match status" value="1"/>
</dbReference>
<dbReference type="GO" id="GO:0008270">
    <property type="term" value="F:zinc ion binding"/>
    <property type="evidence" value="ECO:0007669"/>
    <property type="project" value="UniProtKB-KW"/>
</dbReference>
<dbReference type="InterPro" id="IPR053134">
    <property type="entry name" value="RNA-dir_DNA_polymerase"/>
</dbReference>
<dbReference type="CDD" id="cd01647">
    <property type="entry name" value="RT_LTR"/>
    <property type="match status" value="1"/>
</dbReference>
<organism evidence="3">
    <name type="scientific">Tanacetum cinerariifolium</name>
    <name type="common">Dalmatian daisy</name>
    <name type="synonym">Chrysanthemum cinerariifolium</name>
    <dbReference type="NCBI Taxonomy" id="118510"/>
    <lineage>
        <taxon>Eukaryota</taxon>
        <taxon>Viridiplantae</taxon>
        <taxon>Streptophyta</taxon>
        <taxon>Embryophyta</taxon>
        <taxon>Tracheophyta</taxon>
        <taxon>Spermatophyta</taxon>
        <taxon>Magnoliopsida</taxon>
        <taxon>eudicotyledons</taxon>
        <taxon>Gunneridae</taxon>
        <taxon>Pentapetalae</taxon>
        <taxon>asterids</taxon>
        <taxon>campanulids</taxon>
        <taxon>Asterales</taxon>
        <taxon>Asteraceae</taxon>
        <taxon>Asteroideae</taxon>
        <taxon>Anthemideae</taxon>
        <taxon>Anthemidinae</taxon>
        <taxon>Tanacetum</taxon>
    </lineage>
</organism>
<dbReference type="InterPro" id="IPR036875">
    <property type="entry name" value="Znf_CCHC_sf"/>
</dbReference>
<keyword evidence="3" id="KW-0808">Transferase</keyword>
<dbReference type="Pfam" id="PF00098">
    <property type="entry name" value="zf-CCHC"/>
    <property type="match status" value="1"/>
</dbReference>
<dbReference type="Gene3D" id="3.10.10.10">
    <property type="entry name" value="HIV Type 1 Reverse Transcriptase, subunit A, domain 1"/>
    <property type="match status" value="2"/>
</dbReference>
<dbReference type="AlphaFoldDB" id="A0A699IAT3"/>
<dbReference type="PANTHER" id="PTHR24559">
    <property type="entry name" value="TRANSPOSON TY3-I GAG-POL POLYPROTEIN"/>
    <property type="match status" value="1"/>
</dbReference>
<dbReference type="InterPro" id="IPR043128">
    <property type="entry name" value="Rev_trsase/Diguanyl_cyclase"/>
</dbReference>
<name>A0A699IAT3_TANCI</name>
<dbReference type="SUPFAM" id="SSF57756">
    <property type="entry name" value="Retrovirus zinc finger-like domains"/>
    <property type="match status" value="1"/>
</dbReference>
<evidence type="ECO:0000259" key="2">
    <source>
        <dbReference type="PROSITE" id="PS50158"/>
    </source>
</evidence>